<evidence type="ECO:0000313" key="9">
    <source>
        <dbReference type="Proteomes" id="UP001501231"/>
    </source>
</evidence>
<keyword evidence="9" id="KW-1185">Reference proteome</keyword>
<gene>
    <name evidence="8" type="ORF">GCM10010191_90030</name>
</gene>
<dbReference type="Pfam" id="PF00067">
    <property type="entry name" value="p450"/>
    <property type="match status" value="1"/>
</dbReference>
<comment type="caution">
    <text evidence="8">The sequence shown here is derived from an EMBL/GenBank/DDBJ whole genome shotgun (WGS) entry which is preliminary data.</text>
</comment>
<proteinExistence type="inferred from homology"/>
<evidence type="ECO:0000256" key="4">
    <source>
        <dbReference type="ARBA" id="ARBA00023002"/>
    </source>
</evidence>
<dbReference type="PROSITE" id="PS00086">
    <property type="entry name" value="CYTOCHROME_P450"/>
    <property type="match status" value="1"/>
</dbReference>
<comment type="similarity">
    <text evidence="1 7">Belongs to the cytochrome P450 family.</text>
</comment>
<keyword evidence="6 7" id="KW-0503">Monooxygenase</keyword>
<evidence type="ECO:0000313" key="8">
    <source>
        <dbReference type="EMBL" id="GAA2456606.1"/>
    </source>
</evidence>
<dbReference type="Proteomes" id="UP001501231">
    <property type="component" value="Unassembled WGS sequence"/>
</dbReference>
<dbReference type="InterPro" id="IPR050196">
    <property type="entry name" value="Cytochrome_P450_Monoox"/>
</dbReference>
<organism evidence="8 9">
    <name type="scientific">Actinomadura vinacea</name>
    <dbReference type="NCBI Taxonomy" id="115336"/>
    <lineage>
        <taxon>Bacteria</taxon>
        <taxon>Bacillati</taxon>
        <taxon>Actinomycetota</taxon>
        <taxon>Actinomycetes</taxon>
        <taxon>Streptosporangiales</taxon>
        <taxon>Thermomonosporaceae</taxon>
        <taxon>Actinomadura</taxon>
    </lineage>
</organism>
<evidence type="ECO:0000256" key="2">
    <source>
        <dbReference type="ARBA" id="ARBA00022617"/>
    </source>
</evidence>
<reference evidence="8 9" key="1">
    <citation type="journal article" date="2019" name="Int. J. Syst. Evol. Microbiol.">
        <title>The Global Catalogue of Microorganisms (GCM) 10K type strain sequencing project: providing services to taxonomists for standard genome sequencing and annotation.</title>
        <authorList>
            <consortium name="The Broad Institute Genomics Platform"/>
            <consortium name="The Broad Institute Genome Sequencing Center for Infectious Disease"/>
            <person name="Wu L."/>
            <person name="Ma J."/>
        </authorList>
    </citation>
    <scope>NUCLEOTIDE SEQUENCE [LARGE SCALE GENOMIC DNA]</scope>
    <source>
        <strain evidence="8 9">JCM 3325</strain>
    </source>
</reference>
<dbReference type="SUPFAM" id="SSF48264">
    <property type="entry name" value="Cytochrome P450"/>
    <property type="match status" value="1"/>
</dbReference>
<dbReference type="InterPro" id="IPR001128">
    <property type="entry name" value="Cyt_P450"/>
</dbReference>
<accession>A0ABN3KGE4</accession>
<dbReference type="PRINTS" id="PR00463">
    <property type="entry name" value="EP450I"/>
</dbReference>
<dbReference type="InterPro" id="IPR002401">
    <property type="entry name" value="Cyt_P450_E_grp-I"/>
</dbReference>
<evidence type="ECO:0000256" key="6">
    <source>
        <dbReference type="ARBA" id="ARBA00023033"/>
    </source>
</evidence>
<evidence type="ECO:0000256" key="3">
    <source>
        <dbReference type="ARBA" id="ARBA00022723"/>
    </source>
</evidence>
<dbReference type="PANTHER" id="PTHR24291:SF50">
    <property type="entry name" value="BIFUNCTIONAL ALBAFLAVENONE MONOOXYGENASE_TERPENE SYNTHASE"/>
    <property type="match status" value="1"/>
</dbReference>
<sequence length="456" mass="52005">MAIDIGTIPARRAKKFPLYRTASGFVRDPLRQLEQMSEIADGRLVRLDLGASRPFLATHPDDVQQVLRRESGNFVRDGLFWRTMRELMGDSILAEGAEWEHSKKVLQPVFTTRNVNRLSGLMAEAINHAVDGLEEPASIGATIDVLPEMSWIVNESVIKVLFGDKISNDQANVLVPAFDQVATKITYRFLLPFVPRAVPLPGDRAYREAVETMDRMLFDLVDRYRDDPGEGNDIFTALCHARMADDSDLDDRWVRDNLLAMFATSTETTTLALTWLWPLLHDHPHVAERLQEEIRSVVGTERVHTGHLDDLHYVKQVVQELLRLYPVGWMFPRMATKDTSLRGVPIKAGSPVLISPYLTHRLKSVWEDPTRFDPDRFLPERTRDHHRYAYFPFGGGPHQCIGRHVFNVEAQLILTSILSRFRPRLLEAVPAEPRIGATLRPRSPIQMTLTRVRRTA</sequence>
<evidence type="ECO:0000256" key="5">
    <source>
        <dbReference type="ARBA" id="ARBA00023004"/>
    </source>
</evidence>
<dbReference type="PRINTS" id="PR00385">
    <property type="entry name" value="P450"/>
</dbReference>
<name>A0ABN3KGE4_9ACTN</name>
<keyword evidence="3 7" id="KW-0479">Metal-binding</keyword>
<dbReference type="InterPro" id="IPR017972">
    <property type="entry name" value="Cyt_P450_CS"/>
</dbReference>
<dbReference type="InterPro" id="IPR036396">
    <property type="entry name" value="Cyt_P450_sf"/>
</dbReference>
<keyword evidence="2 7" id="KW-0349">Heme</keyword>
<keyword evidence="5 7" id="KW-0408">Iron</keyword>
<dbReference type="EMBL" id="BAAARW010000045">
    <property type="protein sequence ID" value="GAA2456606.1"/>
    <property type="molecule type" value="Genomic_DNA"/>
</dbReference>
<dbReference type="PANTHER" id="PTHR24291">
    <property type="entry name" value="CYTOCHROME P450 FAMILY 4"/>
    <property type="match status" value="1"/>
</dbReference>
<protein>
    <submittedName>
        <fullName evidence="8">Cytochrome P450</fullName>
    </submittedName>
</protein>
<dbReference type="Gene3D" id="1.10.630.10">
    <property type="entry name" value="Cytochrome P450"/>
    <property type="match status" value="1"/>
</dbReference>
<evidence type="ECO:0000256" key="7">
    <source>
        <dbReference type="RuleBase" id="RU000461"/>
    </source>
</evidence>
<evidence type="ECO:0000256" key="1">
    <source>
        <dbReference type="ARBA" id="ARBA00010617"/>
    </source>
</evidence>
<keyword evidence="4 7" id="KW-0560">Oxidoreductase</keyword>